<dbReference type="InterPro" id="IPR053308">
    <property type="entry name" value="Vago-like"/>
</dbReference>
<proteinExistence type="predicted"/>
<accession>A0A9P0JPY1</accession>
<keyword evidence="2" id="KW-0964">Secreted</keyword>
<dbReference type="PANTHER" id="PTHR39957">
    <property type="entry name" value="AT09846P1-RELATED"/>
    <property type="match status" value="1"/>
</dbReference>
<gene>
    <name evidence="5" type="ORF">ACAOBT_LOCUS682</name>
</gene>
<reference evidence="5" key="1">
    <citation type="submission" date="2022-03" db="EMBL/GenBank/DDBJ databases">
        <authorList>
            <person name="Sayadi A."/>
        </authorList>
    </citation>
    <scope>NUCLEOTIDE SEQUENCE</scope>
</reference>
<protein>
    <recommendedName>
        <fullName evidence="4">Single domain-containing protein</fullName>
    </recommendedName>
</protein>
<feature type="chain" id="PRO_5040124427" description="Single domain-containing protein" evidence="3">
    <location>
        <begin position="16"/>
        <end position="101"/>
    </location>
</feature>
<keyword evidence="6" id="KW-1185">Reference proteome</keyword>
<dbReference type="GO" id="GO:0005576">
    <property type="term" value="C:extracellular region"/>
    <property type="evidence" value="ECO:0007669"/>
    <property type="project" value="UniProtKB-SubCell"/>
</dbReference>
<evidence type="ECO:0000256" key="3">
    <source>
        <dbReference type="SAM" id="SignalP"/>
    </source>
</evidence>
<dbReference type="Proteomes" id="UP001152888">
    <property type="component" value="Unassembled WGS sequence"/>
</dbReference>
<organism evidence="5 6">
    <name type="scientific">Acanthoscelides obtectus</name>
    <name type="common">Bean weevil</name>
    <name type="synonym">Bruchus obtectus</name>
    <dbReference type="NCBI Taxonomy" id="200917"/>
    <lineage>
        <taxon>Eukaryota</taxon>
        <taxon>Metazoa</taxon>
        <taxon>Ecdysozoa</taxon>
        <taxon>Arthropoda</taxon>
        <taxon>Hexapoda</taxon>
        <taxon>Insecta</taxon>
        <taxon>Pterygota</taxon>
        <taxon>Neoptera</taxon>
        <taxon>Endopterygota</taxon>
        <taxon>Coleoptera</taxon>
        <taxon>Polyphaga</taxon>
        <taxon>Cucujiformia</taxon>
        <taxon>Chrysomeloidea</taxon>
        <taxon>Chrysomelidae</taxon>
        <taxon>Bruchinae</taxon>
        <taxon>Bruchini</taxon>
        <taxon>Acanthoscelides</taxon>
    </lineage>
</organism>
<dbReference type="OrthoDB" id="7390288at2759"/>
<evidence type="ECO:0000313" key="5">
    <source>
        <dbReference type="EMBL" id="CAH1954680.1"/>
    </source>
</evidence>
<sequence>MHLLFVLATSYFSSAQQAIIPNDPKVNTDLRYHCYTNLYRIGGLANNQTKRVAGKCAEVTCFENKNIVLYGCPSVQIPSGCQVLAGDLSRTYPDCCFIIKC</sequence>
<comment type="subcellular location">
    <subcellularLocation>
        <location evidence="1">Secreted</location>
    </subcellularLocation>
</comment>
<keyword evidence="3" id="KW-0732">Signal</keyword>
<evidence type="ECO:0000256" key="1">
    <source>
        <dbReference type="ARBA" id="ARBA00004613"/>
    </source>
</evidence>
<dbReference type="Pfam" id="PF15430">
    <property type="entry name" value="SVWC"/>
    <property type="match status" value="1"/>
</dbReference>
<dbReference type="EMBL" id="CAKOFQ010006655">
    <property type="protein sequence ID" value="CAH1954680.1"/>
    <property type="molecule type" value="Genomic_DNA"/>
</dbReference>
<evidence type="ECO:0000256" key="2">
    <source>
        <dbReference type="ARBA" id="ARBA00022525"/>
    </source>
</evidence>
<dbReference type="SMART" id="SM01318">
    <property type="entry name" value="SVWC"/>
    <property type="match status" value="1"/>
</dbReference>
<dbReference type="AlphaFoldDB" id="A0A9P0JPY1"/>
<name>A0A9P0JPY1_ACAOB</name>
<dbReference type="PANTHER" id="PTHR39957:SF1">
    <property type="entry name" value="AT09846P1-RELATED"/>
    <property type="match status" value="1"/>
</dbReference>
<comment type="caution">
    <text evidence="5">The sequence shown here is derived from an EMBL/GenBank/DDBJ whole genome shotgun (WGS) entry which is preliminary data.</text>
</comment>
<dbReference type="InterPro" id="IPR029277">
    <property type="entry name" value="SVWC_dom"/>
</dbReference>
<evidence type="ECO:0000259" key="4">
    <source>
        <dbReference type="SMART" id="SM01318"/>
    </source>
</evidence>
<feature type="domain" description="Single" evidence="4">
    <location>
        <begin position="34"/>
        <end position="101"/>
    </location>
</feature>
<evidence type="ECO:0000313" key="6">
    <source>
        <dbReference type="Proteomes" id="UP001152888"/>
    </source>
</evidence>
<feature type="signal peptide" evidence="3">
    <location>
        <begin position="1"/>
        <end position="15"/>
    </location>
</feature>